<gene>
    <name evidence="8" type="ORF">THAOC_05056</name>
</gene>
<proteinExistence type="predicted"/>
<feature type="domain" description="RING-type" evidence="7">
    <location>
        <begin position="113"/>
        <end position="158"/>
    </location>
</feature>
<feature type="compositionally biased region" description="Basic and acidic residues" evidence="6">
    <location>
        <begin position="28"/>
        <end position="47"/>
    </location>
</feature>
<evidence type="ECO:0000259" key="7">
    <source>
        <dbReference type="PROSITE" id="PS50089"/>
    </source>
</evidence>
<sequence>LGGPRQQTGSSGGAEERGEWGEPEAGEEEKHPARGSPGREESAESAERRRRSGRAGRVKSVKTARAYASNRKSRRPRQVTRKGRDGECGGRHAEHMAEYSESAAAVVSGDRTCGICLEDSKDPVNLPCGHSFCDGCLDEWRSRYGVKEEMRRKCPICRARIPPSKEMVATLLACRAAKLELEDDNETSSEHYNRVCRLLKRAEQAVGADWDGVTVLEDNRKPPVVMPDYIERAIERGAIKSVLKWINADRKEDRVNATSSPEKSSVPALMIAGMYGHLSLMALLLQLGADVNIKGSDGFTVLATVTNVHVMRQVRVYWDVSLSVRLLLSWGAVIGGGNSSRESAASAARVCGKHDLANLLDSEFGGRRCEIVNHSSRTELNGKTCVADEYLPDSNQYKVTLEMKSKDVLVLGPDNLKRRDRTPQDCGYYVEFKNERTIRHDFDSNEDCRAFVAALNNDEEKQPAVTEESEAAADQAAAELLAELGLDDSPTAPSSGCKAKKSKKKKGGKKKKSK</sequence>
<feature type="compositionally biased region" description="Basic and acidic residues" evidence="6">
    <location>
        <begin position="82"/>
        <end position="92"/>
    </location>
</feature>
<protein>
    <recommendedName>
        <fullName evidence="7">RING-type domain-containing protein</fullName>
    </recommendedName>
</protein>
<dbReference type="GO" id="GO:0006513">
    <property type="term" value="P:protein monoubiquitination"/>
    <property type="evidence" value="ECO:0007669"/>
    <property type="project" value="TreeGrafter"/>
</dbReference>
<dbReference type="PANTHER" id="PTHR25462:SF229">
    <property type="entry name" value="TRANSCRIPTION INTERMEDIARY FACTOR 1-BETA"/>
    <property type="match status" value="1"/>
</dbReference>
<evidence type="ECO:0000256" key="4">
    <source>
        <dbReference type="PROSITE-ProRule" id="PRU00023"/>
    </source>
</evidence>
<feature type="repeat" description="ANK" evidence="4">
    <location>
        <begin position="264"/>
        <end position="296"/>
    </location>
</feature>
<keyword evidence="2 5" id="KW-0863">Zinc-finger</keyword>
<dbReference type="UniPathway" id="UPA00143"/>
<dbReference type="Proteomes" id="UP000266841">
    <property type="component" value="Unassembled WGS sequence"/>
</dbReference>
<evidence type="ECO:0000256" key="6">
    <source>
        <dbReference type="SAM" id="MobiDB-lite"/>
    </source>
</evidence>
<dbReference type="InterPro" id="IPR036770">
    <property type="entry name" value="Ankyrin_rpt-contain_sf"/>
</dbReference>
<dbReference type="InterPro" id="IPR017907">
    <property type="entry name" value="Znf_RING_CS"/>
</dbReference>
<dbReference type="SUPFAM" id="SSF48403">
    <property type="entry name" value="Ankyrin repeat"/>
    <property type="match status" value="1"/>
</dbReference>
<dbReference type="PROSITE" id="PS00518">
    <property type="entry name" value="ZF_RING_1"/>
    <property type="match status" value="1"/>
</dbReference>
<reference evidence="8 9" key="1">
    <citation type="journal article" date="2012" name="Genome Biol.">
        <title>Genome and low-iron response of an oceanic diatom adapted to chronic iron limitation.</title>
        <authorList>
            <person name="Lommer M."/>
            <person name="Specht M."/>
            <person name="Roy A.S."/>
            <person name="Kraemer L."/>
            <person name="Andreson R."/>
            <person name="Gutowska M.A."/>
            <person name="Wolf J."/>
            <person name="Bergner S.V."/>
            <person name="Schilhabel M.B."/>
            <person name="Klostermeier U.C."/>
            <person name="Beiko R.G."/>
            <person name="Rosenstiel P."/>
            <person name="Hippler M."/>
            <person name="Laroche J."/>
        </authorList>
    </citation>
    <scope>NUCLEOTIDE SEQUENCE [LARGE SCALE GENOMIC DNA]</scope>
    <source>
        <strain evidence="8 9">CCMP1005</strain>
    </source>
</reference>
<name>K0T6N3_THAOC</name>
<evidence type="ECO:0000256" key="5">
    <source>
        <dbReference type="PROSITE-ProRule" id="PRU00175"/>
    </source>
</evidence>
<organism evidence="8 9">
    <name type="scientific">Thalassiosira oceanica</name>
    <name type="common">Marine diatom</name>
    <dbReference type="NCBI Taxonomy" id="159749"/>
    <lineage>
        <taxon>Eukaryota</taxon>
        <taxon>Sar</taxon>
        <taxon>Stramenopiles</taxon>
        <taxon>Ochrophyta</taxon>
        <taxon>Bacillariophyta</taxon>
        <taxon>Coscinodiscophyceae</taxon>
        <taxon>Thalassiosirophycidae</taxon>
        <taxon>Thalassiosirales</taxon>
        <taxon>Thalassiosiraceae</taxon>
        <taxon>Thalassiosira</taxon>
    </lineage>
</organism>
<dbReference type="PROSITE" id="PS50088">
    <property type="entry name" value="ANK_REPEAT"/>
    <property type="match status" value="1"/>
</dbReference>
<dbReference type="Gene3D" id="1.25.40.20">
    <property type="entry name" value="Ankyrin repeat-containing domain"/>
    <property type="match status" value="1"/>
</dbReference>
<dbReference type="Pfam" id="PF13445">
    <property type="entry name" value="zf-RING_UBOX"/>
    <property type="match status" value="1"/>
</dbReference>
<comment type="caution">
    <text evidence="8">The sequence shown here is derived from an EMBL/GenBank/DDBJ whole genome shotgun (WGS) entry which is preliminary data.</text>
</comment>
<accession>K0T6N3</accession>
<dbReference type="InterPro" id="IPR002110">
    <property type="entry name" value="Ankyrin_rpt"/>
</dbReference>
<dbReference type="SUPFAM" id="SSF57850">
    <property type="entry name" value="RING/U-box"/>
    <property type="match status" value="1"/>
</dbReference>
<dbReference type="eggNOG" id="ENOG502QSQ8">
    <property type="taxonomic scope" value="Eukaryota"/>
</dbReference>
<dbReference type="InterPro" id="IPR001841">
    <property type="entry name" value="Znf_RING"/>
</dbReference>
<keyword evidence="4" id="KW-0040">ANK repeat</keyword>
<dbReference type="EMBL" id="AGNL01004599">
    <property type="protein sequence ID" value="EJK73325.1"/>
    <property type="molecule type" value="Genomic_DNA"/>
</dbReference>
<dbReference type="InterPro" id="IPR027370">
    <property type="entry name" value="Znf-RING_euk"/>
</dbReference>
<keyword evidence="3" id="KW-0862">Zinc</keyword>
<keyword evidence="1" id="KW-0479">Metal-binding</keyword>
<dbReference type="InterPro" id="IPR013083">
    <property type="entry name" value="Znf_RING/FYVE/PHD"/>
</dbReference>
<feature type="region of interest" description="Disordered" evidence="6">
    <location>
        <begin position="1"/>
        <end position="92"/>
    </location>
</feature>
<feature type="region of interest" description="Disordered" evidence="6">
    <location>
        <begin position="483"/>
        <end position="514"/>
    </location>
</feature>
<dbReference type="PROSITE" id="PS50089">
    <property type="entry name" value="ZF_RING_2"/>
    <property type="match status" value="1"/>
</dbReference>
<evidence type="ECO:0000256" key="1">
    <source>
        <dbReference type="ARBA" id="ARBA00022723"/>
    </source>
</evidence>
<evidence type="ECO:0000256" key="2">
    <source>
        <dbReference type="ARBA" id="ARBA00022771"/>
    </source>
</evidence>
<feature type="compositionally biased region" description="Basic residues" evidence="6">
    <location>
        <begin position="48"/>
        <end position="62"/>
    </location>
</feature>
<keyword evidence="9" id="KW-1185">Reference proteome</keyword>
<feature type="compositionally biased region" description="Basic residues" evidence="6">
    <location>
        <begin position="498"/>
        <end position="514"/>
    </location>
</feature>
<evidence type="ECO:0000313" key="9">
    <source>
        <dbReference type="Proteomes" id="UP000266841"/>
    </source>
</evidence>
<dbReference type="GO" id="GO:0008270">
    <property type="term" value="F:zinc ion binding"/>
    <property type="evidence" value="ECO:0007669"/>
    <property type="project" value="UniProtKB-KW"/>
</dbReference>
<dbReference type="InterPro" id="IPR047153">
    <property type="entry name" value="TRIM45/56/19-like"/>
</dbReference>
<feature type="compositionally biased region" description="Basic residues" evidence="6">
    <location>
        <begin position="71"/>
        <end position="81"/>
    </location>
</feature>
<dbReference type="PROSITE" id="PS50297">
    <property type="entry name" value="ANK_REP_REGION"/>
    <property type="match status" value="1"/>
</dbReference>
<dbReference type="SMART" id="SM00184">
    <property type="entry name" value="RING"/>
    <property type="match status" value="1"/>
</dbReference>
<evidence type="ECO:0000256" key="3">
    <source>
        <dbReference type="ARBA" id="ARBA00022833"/>
    </source>
</evidence>
<dbReference type="GO" id="GO:0061630">
    <property type="term" value="F:ubiquitin protein ligase activity"/>
    <property type="evidence" value="ECO:0007669"/>
    <property type="project" value="TreeGrafter"/>
</dbReference>
<dbReference type="AlphaFoldDB" id="K0T6N3"/>
<dbReference type="Gene3D" id="3.30.40.10">
    <property type="entry name" value="Zinc/RING finger domain, C3HC4 (zinc finger)"/>
    <property type="match status" value="1"/>
</dbReference>
<evidence type="ECO:0000313" key="8">
    <source>
        <dbReference type="EMBL" id="EJK73325.1"/>
    </source>
</evidence>
<dbReference type="PANTHER" id="PTHR25462">
    <property type="entry name" value="BONUS, ISOFORM C-RELATED"/>
    <property type="match status" value="1"/>
</dbReference>
<feature type="non-terminal residue" evidence="8">
    <location>
        <position position="1"/>
    </location>
</feature>